<gene>
    <name evidence="1" type="ORF">F2Q68_00019319</name>
</gene>
<accession>A0A8S9FNS1</accession>
<proteinExistence type="predicted"/>
<evidence type="ECO:0000313" key="2">
    <source>
        <dbReference type="Proteomes" id="UP000712281"/>
    </source>
</evidence>
<evidence type="ECO:0000313" key="1">
    <source>
        <dbReference type="EMBL" id="KAF2535505.1"/>
    </source>
</evidence>
<organism evidence="1 2">
    <name type="scientific">Brassica cretica</name>
    <name type="common">Mustard</name>
    <dbReference type="NCBI Taxonomy" id="69181"/>
    <lineage>
        <taxon>Eukaryota</taxon>
        <taxon>Viridiplantae</taxon>
        <taxon>Streptophyta</taxon>
        <taxon>Embryophyta</taxon>
        <taxon>Tracheophyta</taxon>
        <taxon>Spermatophyta</taxon>
        <taxon>Magnoliopsida</taxon>
        <taxon>eudicotyledons</taxon>
        <taxon>Gunneridae</taxon>
        <taxon>Pentapetalae</taxon>
        <taxon>rosids</taxon>
        <taxon>malvids</taxon>
        <taxon>Brassicales</taxon>
        <taxon>Brassicaceae</taxon>
        <taxon>Brassiceae</taxon>
        <taxon>Brassica</taxon>
    </lineage>
</organism>
<sequence length="140" mass="14837">MEDDCASVVVLRSSSIPPASVAGVEDWFPRSRWVQGSLWLGGVAVKLMSLWFSELVARAGQCGLSSFYRAASGGCGGYQLLVSPNKSGCGLDVEVLVVPVRGLQALVRWFRHFGAAPLSSAASSEFSLVSLLFAGGRALW</sequence>
<dbReference type="EMBL" id="QGKW02002228">
    <property type="protein sequence ID" value="KAF2535505.1"/>
    <property type="molecule type" value="Genomic_DNA"/>
</dbReference>
<comment type="caution">
    <text evidence="1">The sequence shown here is derived from an EMBL/GenBank/DDBJ whole genome shotgun (WGS) entry which is preliminary data.</text>
</comment>
<dbReference type="AlphaFoldDB" id="A0A8S9FNS1"/>
<name>A0A8S9FNS1_BRACR</name>
<reference evidence="1" key="1">
    <citation type="submission" date="2019-12" db="EMBL/GenBank/DDBJ databases">
        <title>Genome sequencing and annotation of Brassica cretica.</title>
        <authorList>
            <person name="Studholme D.J."/>
            <person name="Sarris P.F."/>
        </authorList>
    </citation>
    <scope>NUCLEOTIDE SEQUENCE</scope>
    <source>
        <strain evidence="1">PFS-001/15</strain>
        <tissue evidence="1">Leaf</tissue>
    </source>
</reference>
<dbReference type="Proteomes" id="UP000712281">
    <property type="component" value="Unassembled WGS sequence"/>
</dbReference>
<protein>
    <submittedName>
        <fullName evidence="1">Uncharacterized protein</fullName>
    </submittedName>
</protein>